<reference evidence="7 8" key="1">
    <citation type="journal article" date="2015" name="Antonie Van Leeuwenhoek">
        <title>Lampropedia puyangensis sp. nov., isolated from symptomatic bark of Populus ? euramericana canker and emended description of Lampropedia hyalina (Ehrenberg 1832) Lee et al. 2004.</title>
        <authorList>
            <person name="Li Y."/>
            <person name="Wang T."/>
            <person name="Piao C.G."/>
            <person name="Wang L.F."/>
            <person name="Tian G.Z."/>
            <person name="Zhu T.H."/>
            <person name="Guo M.W."/>
        </authorList>
    </citation>
    <scope>NUCLEOTIDE SEQUENCE [LARGE SCALE GENOMIC DNA]</scope>
    <source>
        <strain evidence="7 8">2-bin</strain>
    </source>
</reference>
<feature type="binding site" evidence="3">
    <location>
        <position position="88"/>
    </location>
    <ligand>
        <name>Cu cation</name>
        <dbReference type="ChEBI" id="CHEBI:23378"/>
    </ligand>
</feature>
<dbReference type="InterPro" id="IPR036249">
    <property type="entry name" value="Thioredoxin-like_sf"/>
</dbReference>
<dbReference type="PROSITE" id="PS51352">
    <property type="entry name" value="THIOREDOXIN_2"/>
    <property type="match status" value="1"/>
</dbReference>
<dbReference type="Proteomes" id="UP000308917">
    <property type="component" value="Unassembled WGS sequence"/>
</dbReference>
<keyword evidence="4" id="KW-1015">Disulfide bond</keyword>
<evidence type="ECO:0000256" key="4">
    <source>
        <dbReference type="PIRSR" id="PIRSR603782-2"/>
    </source>
</evidence>
<dbReference type="InterPro" id="IPR013766">
    <property type="entry name" value="Thioredoxin_domain"/>
</dbReference>
<evidence type="ECO:0000256" key="1">
    <source>
        <dbReference type="ARBA" id="ARBA00010996"/>
    </source>
</evidence>
<accession>A0A4S8FCE0</accession>
<evidence type="ECO:0000259" key="6">
    <source>
        <dbReference type="PROSITE" id="PS51352"/>
    </source>
</evidence>
<dbReference type="AlphaFoldDB" id="A0A4S8FCE0"/>
<proteinExistence type="inferred from homology"/>
<keyword evidence="2 3" id="KW-0186">Copper</keyword>
<dbReference type="InterPro" id="IPR003782">
    <property type="entry name" value="SCO1/SenC"/>
</dbReference>
<dbReference type="EMBL" id="STFG01000002">
    <property type="protein sequence ID" value="THU04525.1"/>
    <property type="molecule type" value="Genomic_DNA"/>
</dbReference>
<organism evidence="7 8">
    <name type="scientific">Lampropedia puyangensis</name>
    <dbReference type="NCBI Taxonomy" id="1330072"/>
    <lineage>
        <taxon>Bacteria</taxon>
        <taxon>Pseudomonadati</taxon>
        <taxon>Pseudomonadota</taxon>
        <taxon>Betaproteobacteria</taxon>
        <taxon>Burkholderiales</taxon>
        <taxon>Comamonadaceae</taxon>
        <taxon>Lampropedia</taxon>
    </lineage>
</organism>
<feature type="binding site" evidence="3">
    <location>
        <position position="84"/>
    </location>
    <ligand>
        <name>Cu cation</name>
        <dbReference type="ChEBI" id="CHEBI:23378"/>
    </ligand>
</feature>
<evidence type="ECO:0000256" key="3">
    <source>
        <dbReference type="PIRSR" id="PIRSR603782-1"/>
    </source>
</evidence>
<feature type="binding site" evidence="3">
    <location>
        <position position="173"/>
    </location>
    <ligand>
        <name>Cu cation</name>
        <dbReference type="ChEBI" id="CHEBI:23378"/>
    </ligand>
</feature>
<gene>
    <name evidence="7" type="ORF">E9531_03820</name>
</gene>
<dbReference type="CDD" id="cd02968">
    <property type="entry name" value="SCO"/>
    <property type="match status" value="1"/>
</dbReference>
<keyword evidence="5" id="KW-0732">Signal</keyword>
<evidence type="ECO:0000313" key="8">
    <source>
        <dbReference type="Proteomes" id="UP000308917"/>
    </source>
</evidence>
<dbReference type="Gene3D" id="3.40.30.10">
    <property type="entry name" value="Glutaredoxin"/>
    <property type="match status" value="1"/>
</dbReference>
<evidence type="ECO:0000313" key="7">
    <source>
        <dbReference type="EMBL" id="THU04525.1"/>
    </source>
</evidence>
<comment type="caution">
    <text evidence="7">The sequence shown here is derived from an EMBL/GenBank/DDBJ whole genome shotgun (WGS) entry which is preliminary data.</text>
</comment>
<dbReference type="RefSeq" id="WP_136572421.1">
    <property type="nucleotide sequence ID" value="NZ_STFG01000002.1"/>
</dbReference>
<feature type="domain" description="Thioredoxin" evidence="6">
    <location>
        <begin position="32"/>
        <end position="208"/>
    </location>
</feature>
<evidence type="ECO:0000256" key="5">
    <source>
        <dbReference type="SAM" id="SignalP"/>
    </source>
</evidence>
<evidence type="ECO:0000256" key="2">
    <source>
        <dbReference type="ARBA" id="ARBA00023008"/>
    </source>
</evidence>
<dbReference type="GO" id="GO:0046872">
    <property type="term" value="F:metal ion binding"/>
    <property type="evidence" value="ECO:0007669"/>
    <property type="project" value="UniProtKB-KW"/>
</dbReference>
<protein>
    <submittedName>
        <fullName evidence="7">SCO family protein</fullName>
    </submittedName>
</protein>
<dbReference type="Pfam" id="PF02630">
    <property type="entry name" value="SCO1-SenC"/>
    <property type="match status" value="1"/>
</dbReference>
<dbReference type="PANTHER" id="PTHR12151:SF25">
    <property type="entry name" value="LINALOOL DEHYDRATASE_ISOMERASE DOMAIN-CONTAINING PROTEIN"/>
    <property type="match status" value="1"/>
</dbReference>
<dbReference type="PROSITE" id="PS51257">
    <property type="entry name" value="PROKAR_LIPOPROTEIN"/>
    <property type="match status" value="1"/>
</dbReference>
<keyword evidence="3" id="KW-0479">Metal-binding</keyword>
<feature type="chain" id="PRO_5020691018" evidence="5">
    <location>
        <begin position="29"/>
        <end position="214"/>
    </location>
</feature>
<name>A0A4S8FCE0_9BURK</name>
<sequence length="214" mass="23212">MTTFSFRLPFTRRLHTALCIAAATAALALTGCKSEPPAPALNGVDISASGFGQDWSMPNATGGTTNLADFKGKVTYVFFGYAQCPDVCPTTMMEMAEVKNLLGEQADQLQTIFVTVDPERDTPEVMRAYLESFDPKAIALIGNAEQVNNMAQSFRVTYEKVAGPSPSSYTMNHTAGGFVYDTQSRMRLYLPYGTAPQAIADDVRALLKEPTQAK</sequence>
<dbReference type="OrthoDB" id="9790194at2"/>
<comment type="similarity">
    <text evidence="1">Belongs to the SCO1/2 family.</text>
</comment>
<dbReference type="SUPFAM" id="SSF52833">
    <property type="entry name" value="Thioredoxin-like"/>
    <property type="match status" value="1"/>
</dbReference>
<feature type="disulfide bond" description="Redox-active" evidence="4">
    <location>
        <begin position="84"/>
        <end position="88"/>
    </location>
</feature>
<feature type="signal peptide" evidence="5">
    <location>
        <begin position="1"/>
        <end position="28"/>
    </location>
</feature>
<keyword evidence="8" id="KW-1185">Reference proteome</keyword>
<dbReference type="PANTHER" id="PTHR12151">
    <property type="entry name" value="ELECTRON TRANSPORT PROTIN SCO1/SENC FAMILY MEMBER"/>
    <property type="match status" value="1"/>
</dbReference>